<dbReference type="RefSeq" id="XP_029765062.1">
    <property type="nucleotide sequence ID" value="XM_029904753.1"/>
</dbReference>
<evidence type="ECO:0000256" key="1">
    <source>
        <dbReference type="SAM" id="SignalP"/>
    </source>
</evidence>
<reference evidence="2 3" key="1">
    <citation type="journal article" date="2014" name="BMC Genomics">
        <title>Genome sequencing of four Aureobasidium pullulans varieties: biotechnological potential, stress tolerance, and description of new species.</title>
        <authorList>
            <person name="Gostin Ar C."/>
            <person name="Ohm R.A."/>
            <person name="Kogej T."/>
            <person name="Sonjak S."/>
            <person name="Turk M."/>
            <person name="Zajc J."/>
            <person name="Zalar P."/>
            <person name="Grube M."/>
            <person name="Sun H."/>
            <person name="Han J."/>
            <person name="Sharma A."/>
            <person name="Chiniquy J."/>
            <person name="Ngan C.Y."/>
            <person name="Lipzen A."/>
            <person name="Barry K."/>
            <person name="Grigoriev I.V."/>
            <person name="Gunde-Cimerman N."/>
        </authorList>
    </citation>
    <scope>NUCLEOTIDE SEQUENCE [LARGE SCALE GENOMIC DNA]</scope>
    <source>
        <strain evidence="2 3">EXF-150</strain>
    </source>
</reference>
<organism evidence="2 3">
    <name type="scientific">Aureobasidium pullulans EXF-150</name>
    <dbReference type="NCBI Taxonomy" id="1043002"/>
    <lineage>
        <taxon>Eukaryota</taxon>
        <taxon>Fungi</taxon>
        <taxon>Dikarya</taxon>
        <taxon>Ascomycota</taxon>
        <taxon>Pezizomycotina</taxon>
        <taxon>Dothideomycetes</taxon>
        <taxon>Dothideomycetidae</taxon>
        <taxon>Dothideales</taxon>
        <taxon>Saccotheciaceae</taxon>
        <taxon>Aureobasidium</taxon>
    </lineage>
</organism>
<dbReference type="AlphaFoldDB" id="A0A074XTN9"/>
<keyword evidence="1" id="KW-0732">Signal</keyword>
<gene>
    <name evidence="2" type="ORF">M438DRAFT_342420</name>
</gene>
<dbReference type="HOGENOM" id="CLU_2573514_0_0_1"/>
<evidence type="ECO:0000313" key="2">
    <source>
        <dbReference type="EMBL" id="KEQ88875.1"/>
    </source>
</evidence>
<feature type="chain" id="PRO_5001702653" evidence="1">
    <location>
        <begin position="21"/>
        <end position="81"/>
    </location>
</feature>
<proteinExistence type="predicted"/>
<feature type="signal peptide" evidence="1">
    <location>
        <begin position="1"/>
        <end position="20"/>
    </location>
</feature>
<keyword evidence="3" id="KW-1185">Reference proteome</keyword>
<evidence type="ECO:0000313" key="3">
    <source>
        <dbReference type="Proteomes" id="UP000030706"/>
    </source>
</evidence>
<protein>
    <submittedName>
        <fullName evidence="2">Uncharacterized protein</fullName>
    </submittedName>
</protein>
<dbReference type="Proteomes" id="UP000030706">
    <property type="component" value="Unassembled WGS sequence"/>
</dbReference>
<dbReference type="EMBL" id="KL584975">
    <property type="protein sequence ID" value="KEQ88875.1"/>
    <property type="molecule type" value="Genomic_DNA"/>
</dbReference>
<accession>A0A074XTN9</accession>
<name>A0A074XTN9_AURPU</name>
<dbReference type="GeneID" id="40747059"/>
<sequence>MKLPTVIYSLLLALTTTTIALSTGSGGAAVQRQLVFGAPCVPKVIGSIPSFDHGKSLDTPFRKINETIKLIPFPHERALDD</sequence>